<name>A0ABS8YX45_9RHOB</name>
<dbReference type="EMBL" id="JAJUOS010000008">
    <property type="protein sequence ID" value="MCE5974078.1"/>
    <property type="molecule type" value="Genomic_DNA"/>
</dbReference>
<evidence type="ECO:0000256" key="1">
    <source>
        <dbReference type="ARBA" id="ARBA00004453"/>
    </source>
</evidence>
<keyword evidence="3" id="KW-0963">Cytoplasm</keyword>
<dbReference type="Pfam" id="PF00816">
    <property type="entry name" value="Histone_HNS"/>
    <property type="match status" value="1"/>
</dbReference>
<comment type="caution">
    <text evidence="6">The sequence shown here is derived from an EMBL/GenBank/DDBJ whole genome shotgun (WGS) entry which is preliminary data.</text>
</comment>
<evidence type="ECO:0000259" key="5">
    <source>
        <dbReference type="SMART" id="SM00528"/>
    </source>
</evidence>
<dbReference type="InterPro" id="IPR027444">
    <property type="entry name" value="H-NS_C_dom"/>
</dbReference>
<dbReference type="PANTHER" id="PTHR38097">
    <property type="match status" value="1"/>
</dbReference>
<accession>A0ABS8YX45</accession>
<gene>
    <name evidence="6" type="ORF">LZA78_11340</name>
</gene>
<dbReference type="InterPro" id="IPR037150">
    <property type="entry name" value="H-NS_C_dom_sf"/>
</dbReference>
<sequence length="104" mass="11334">MDINLDDLSMSELKALRAKVDRAISSFEDRKKKEALAELEEAAKKMGFTLAELTGVSVAKTRKPVAAKYANPADSAQTWTGRGRKPQWVQAALDAGKSLEDLAI</sequence>
<dbReference type="Proteomes" id="UP001521181">
    <property type="component" value="Unassembled WGS sequence"/>
</dbReference>
<evidence type="ECO:0000313" key="7">
    <source>
        <dbReference type="Proteomes" id="UP001521181"/>
    </source>
</evidence>
<evidence type="ECO:0000256" key="4">
    <source>
        <dbReference type="ARBA" id="ARBA00023125"/>
    </source>
</evidence>
<dbReference type="SMART" id="SM00528">
    <property type="entry name" value="HNS"/>
    <property type="match status" value="1"/>
</dbReference>
<dbReference type="Gene3D" id="4.10.430.10">
    <property type="entry name" value="Histone-like protein H-NS, C-terminal domain"/>
    <property type="match status" value="1"/>
</dbReference>
<proteinExistence type="inferred from homology"/>
<organism evidence="6 7">
    <name type="scientific">Rhodobacter flavimaris</name>
    <dbReference type="NCBI Taxonomy" id="2907145"/>
    <lineage>
        <taxon>Bacteria</taxon>
        <taxon>Pseudomonadati</taxon>
        <taxon>Pseudomonadota</taxon>
        <taxon>Alphaproteobacteria</taxon>
        <taxon>Rhodobacterales</taxon>
        <taxon>Rhodobacter group</taxon>
        <taxon>Rhodobacter</taxon>
    </lineage>
</organism>
<keyword evidence="4" id="KW-0238">DNA-binding</keyword>
<comment type="similarity">
    <text evidence="2">Belongs to the histone-like protein H-NS family.</text>
</comment>
<keyword evidence="7" id="KW-1185">Reference proteome</keyword>
<dbReference type="PANTHER" id="PTHR38097:SF2">
    <property type="entry name" value="DNA-BINDING PROTEIN STPA"/>
    <property type="match status" value="1"/>
</dbReference>
<dbReference type="SUPFAM" id="SSF81273">
    <property type="entry name" value="H-NS histone-like proteins"/>
    <property type="match status" value="1"/>
</dbReference>
<protein>
    <submittedName>
        <fullName evidence="6">H-NS histone family protein</fullName>
    </submittedName>
</protein>
<evidence type="ECO:0000313" key="6">
    <source>
        <dbReference type="EMBL" id="MCE5974078.1"/>
    </source>
</evidence>
<evidence type="ECO:0000256" key="3">
    <source>
        <dbReference type="ARBA" id="ARBA00022490"/>
    </source>
</evidence>
<evidence type="ECO:0000256" key="2">
    <source>
        <dbReference type="ARBA" id="ARBA00010610"/>
    </source>
</evidence>
<comment type="subcellular location">
    <subcellularLocation>
        <location evidence="1">Cytoplasm</location>
        <location evidence="1">Nucleoid</location>
    </subcellularLocation>
</comment>
<reference evidence="6 7" key="1">
    <citation type="submission" date="2021-12" db="EMBL/GenBank/DDBJ databases">
        <title>Sinirhodobacter sp. WL0062 is a bacterium isolated from seawater.</title>
        <authorList>
            <person name="Wang L."/>
            <person name="He W."/>
            <person name="Zhang D.-F."/>
        </authorList>
    </citation>
    <scope>NUCLEOTIDE SEQUENCE [LARGE SCALE GENOMIC DNA]</scope>
    <source>
        <strain evidence="6 7">WL0062</strain>
    </source>
</reference>
<feature type="domain" description="DNA-binding protein H-NS-like C-terminal" evidence="5">
    <location>
        <begin position="59"/>
        <end position="104"/>
    </location>
</feature>
<dbReference type="RefSeq" id="WP_233677050.1">
    <property type="nucleotide sequence ID" value="NZ_JAJUOS010000008.1"/>
</dbReference>